<dbReference type="InterPro" id="IPR020568">
    <property type="entry name" value="Ribosomal_Su5_D2-typ_SF"/>
</dbReference>
<dbReference type="Gene3D" id="3.30.1540.20">
    <property type="entry name" value="MutL, C-terminal domain, dimerisation subdomain"/>
    <property type="match status" value="2"/>
</dbReference>
<accession>A0A9P6Q1F4</accession>
<dbReference type="EMBL" id="JAAAJB010000371">
    <property type="protein sequence ID" value="KAG0257207.1"/>
    <property type="molecule type" value="Genomic_DNA"/>
</dbReference>
<comment type="similarity">
    <text evidence="1">Belongs to the DNA mismatch repair MutL/HexB family.</text>
</comment>
<dbReference type="InterPro" id="IPR042120">
    <property type="entry name" value="MutL_C_dimsub"/>
</dbReference>
<feature type="region of interest" description="Disordered" evidence="3">
    <location>
        <begin position="686"/>
        <end position="712"/>
    </location>
</feature>
<dbReference type="CDD" id="cd00782">
    <property type="entry name" value="MutL_Trans"/>
    <property type="match status" value="1"/>
</dbReference>
<dbReference type="Gene3D" id="3.30.565.10">
    <property type="entry name" value="Histidine kinase-like ATPase, C-terminal domain"/>
    <property type="match status" value="2"/>
</dbReference>
<dbReference type="GO" id="GO:0016887">
    <property type="term" value="F:ATP hydrolysis activity"/>
    <property type="evidence" value="ECO:0007669"/>
    <property type="project" value="InterPro"/>
</dbReference>
<dbReference type="InterPro" id="IPR036890">
    <property type="entry name" value="HATPase_C_sf"/>
</dbReference>
<evidence type="ECO:0000256" key="3">
    <source>
        <dbReference type="SAM" id="MobiDB-lite"/>
    </source>
</evidence>
<evidence type="ECO:0000256" key="1">
    <source>
        <dbReference type="ARBA" id="ARBA00006082"/>
    </source>
</evidence>
<sequence length="1102" mass="121351">MSILPLQPSVVDAVRATIVIHSLEQCVNELVQNSLDAGATSIEVKVDASNFSLQVCDNGQGITRANLARIGPRYTLASIAEMSLLEITSKPRHQDHAYTALFRGGDRLLLEESSKPLRYEHGTVVSVRDLFFKFPVRQRQLSEQSSLQDIEGVKRTVEKLALAAPHVSFVTIDTFRDAKVVNLRKADSLQSRIRTLLGPTIASSLIAVRSATAQDGGKSADISCAGFISTAGYYSQLHQHIFLNNRPIHSQAIQSAIHHVFQQSNFGKERSSVDSEGRRVKERHPVYVLTLTCRSDWYDIFADPAKTTVLFKEEERVVQIVRGMVIRFLLEQHFTSRTMAAKLLEQGSSSSTTTARKRRRPGSLMSMVGVEEEAAPECQLTTECDPHLQLPHVRLSRSLRIVPPSSDASLEGDTDDWEDELYFELDSDWIHALTEDDFVPDDELDGSSTQGGTSFGPLIPPKPKLKRASLPPRTGSTREISSHRLTSLLAQDALRKWVNPVLPTAPIAIPSVPALKPPSSTIGQPINMTSRGSRSEPAASTATFTLPAAAGISSSASLQRSGYFQPAALEQGNHHHQQLLASVVLTKASIQKAEVIAQIDTKFILVTLEVQTKQQQQKQEQQQKQQPQFPSSLHPPLLQPQPPLSTQLPIMPSQSLRLKVLVAIDQHAAHERVRIERMMREFCQCSRGSDSTSIPRSSSRAHTPSSSSSSTITTSLRALEAALPCQAESIAMLPPIRVTLTQREWGLARQFEERLFRWGIKVASKSMPWRMNTTTIRKGRKKKRGLSDSHDEEQRGKEEDDYDEEQEEDDGDDDDDEGDDDMEDEGMTETVSRHFTGLGATTHISHDYPSSGPAATAVAAAAEAASLLHQDSVQGGIVCLPRLIADRCVVDPGLAQDLIKETLAEMEATPFRIPSSGCRSKTMTATSQRGRYATNSVLMVEQEDEGGNREKKEPTTSNTAPHREGEGGAGDDDDGGGGGRDQHAWVRCMRGCPRAILDILYSKACRGAIMFNDVLRKDECRDLVGDLGQCAFPFQCAHGRPSAVPLAILDQQQQQQQQQVSCPGGLLPNAGGDEVVERRFREVRARTRGVSQWKQWLLSSSL</sequence>
<dbReference type="PANTHER" id="PTHR10073:SF47">
    <property type="entry name" value="DNA MISMATCH REPAIR PROTEIN MLH3"/>
    <property type="match status" value="1"/>
</dbReference>
<dbReference type="InterPro" id="IPR038973">
    <property type="entry name" value="MutL/Mlh/Pms-like"/>
</dbReference>
<dbReference type="InterPro" id="IPR014790">
    <property type="entry name" value="MutL_C"/>
</dbReference>
<feature type="domain" description="DNA mismatch repair protein S5" evidence="5">
    <location>
        <begin position="193"/>
        <end position="330"/>
    </location>
</feature>
<evidence type="ECO:0000256" key="2">
    <source>
        <dbReference type="ARBA" id="ARBA00022763"/>
    </source>
</evidence>
<feature type="region of interest" description="Disordered" evidence="3">
    <location>
        <begin position="940"/>
        <end position="980"/>
    </location>
</feature>
<dbReference type="AlphaFoldDB" id="A0A9P6Q1F4"/>
<organism evidence="6 7">
    <name type="scientific">Actinomortierella ambigua</name>
    <dbReference type="NCBI Taxonomy" id="1343610"/>
    <lineage>
        <taxon>Eukaryota</taxon>
        <taxon>Fungi</taxon>
        <taxon>Fungi incertae sedis</taxon>
        <taxon>Mucoromycota</taxon>
        <taxon>Mortierellomycotina</taxon>
        <taxon>Mortierellomycetes</taxon>
        <taxon>Mortierellales</taxon>
        <taxon>Mortierellaceae</taxon>
        <taxon>Actinomortierella</taxon>
    </lineage>
</organism>
<reference evidence="6" key="1">
    <citation type="journal article" date="2020" name="Fungal Divers.">
        <title>Resolving the Mortierellaceae phylogeny through synthesis of multi-gene phylogenetics and phylogenomics.</title>
        <authorList>
            <person name="Vandepol N."/>
            <person name="Liber J."/>
            <person name="Desiro A."/>
            <person name="Na H."/>
            <person name="Kennedy M."/>
            <person name="Barry K."/>
            <person name="Grigoriev I.V."/>
            <person name="Miller A.N."/>
            <person name="O'Donnell K."/>
            <person name="Stajich J.E."/>
            <person name="Bonito G."/>
        </authorList>
    </citation>
    <scope>NUCLEOTIDE SEQUENCE</scope>
    <source>
        <strain evidence="6">BC1065</strain>
    </source>
</reference>
<keyword evidence="2" id="KW-0227">DNA damage</keyword>
<dbReference type="GO" id="GO:0140664">
    <property type="term" value="F:ATP-dependent DNA damage sensor activity"/>
    <property type="evidence" value="ECO:0007669"/>
    <property type="project" value="InterPro"/>
</dbReference>
<feature type="compositionally biased region" description="Basic and acidic residues" evidence="3">
    <location>
        <begin position="785"/>
        <end position="798"/>
    </location>
</feature>
<feature type="region of interest" description="Disordered" evidence="3">
    <location>
        <begin position="771"/>
        <end position="825"/>
    </location>
</feature>
<dbReference type="InterPro" id="IPR037198">
    <property type="entry name" value="MutL_C_sf"/>
</dbReference>
<evidence type="ECO:0000313" key="7">
    <source>
        <dbReference type="Proteomes" id="UP000807716"/>
    </source>
</evidence>
<dbReference type="SUPFAM" id="SSF118116">
    <property type="entry name" value="DNA mismatch repair protein MutL"/>
    <property type="match status" value="1"/>
</dbReference>
<dbReference type="Proteomes" id="UP000807716">
    <property type="component" value="Unassembled WGS sequence"/>
</dbReference>
<feature type="compositionally biased region" description="Low complexity" evidence="3">
    <location>
        <begin position="617"/>
        <end position="636"/>
    </location>
</feature>
<evidence type="ECO:0000259" key="4">
    <source>
        <dbReference type="SMART" id="SM00853"/>
    </source>
</evidence>
<name>A0A9P6Q1F4_9FUNG</name>
<dbReference type="Pfam" id="PF13589">
    <property type="entry name" value="HATPase_c_3"/>
    <property type="match status" value="1"/>
</dbReference>
<dbReference type="GO" id="GO:0030983">
    <property type="term" value="F:mismatched DNA binding"/>
    <property type="evidence" value="ECO:0007669"/>
    <property type="project" value="InterPro"/>
</dbReference>
<comment type="caution">
    <text evidence="6">The sequence shown here is derived from an EMBL/GenBank/DDBJ whole genome shotgun (WGS) entry which is preliminary data.</text>
</comment>
<evidence type="ECO:0000259" key="5">
    <source>
        <dbReference type="SMART" id="SM01340"/>
    </source>
</evidence>
<dbReference type="InterPro" id="IPR013507">
    <property type="entry name" value="DNA_mismatch_S5_2-like"/>
</dbReference>
<feature type="region of interest" description="Disordered" evidence="3">
    <location>
        <begin position="617"/>
        <end position="649"/>
    </location>
</feature>
<dbReference type="SUPFAM" id="SSF55874">
    <property type="entry name" value="ATPase domain of HSP90 chaperone/DNA topoisomerase II/histidine kinase"/>
    <property type="match status" value="1"/>
</dbReference>
<feature type="region of interest" description="Disordered" evidence="3">
    <location>
        <begin position="441"/>
        <end position="481"/>
    </location>
</feature>
<dbReference type="SMART" id="SM01340">
    <property type="entry name" value="DNA_mis_repair"/>
    <property type="match status" value="1"/>
</dbReference>
<protein>
    <submittedName>
        <fullName evidence="6">DNA mismatch repair protein</fullName>
    </submittedName>
</protein>
<dbReference type="OrthoDB" id="429932at2759"/>
<dbReference type="SMART" id="SM00853">
    <property type="entry name" value="MutL_C"/>
    <property type="match status" value="1"/>
</dbReference>
<dbReference type="GO" id="GO:0006298">
    <property type="term" value="P:mismatch repair"/>
    <property type="evidence" value="ECO:0007669"/>
    <property type="project" value="InterPro"/>
</dbReference>
<dbReference type="Gene3D" id="3.30.230.10">
    <property type="match status" value="1"/>
</dbReference>
<keyword evidence="7" id="KW-1185">Reference proteome</keyword>
<dbReference type="GO" id="GO:0005524">
    <property type="term" value="F:ATP binding"/>
    <property type="evidence" value="ECO:0007669"/>
    <property type="project" value="InterPro"/>
</dbReference>
<proteinExistence type="inferred from homology"/>
<gene>
    <name evidence="6" type="primary">MLH3</name>
    <name evidence="6" type="ORF">DFQ27_005254</name>
</gene>
<dbReference type="Pfam" id="PF01119">
    <property type="entry name" value="DNA_mis_repair"/>
    <property type="match status" value="1"/>
</dbReference>
<feature type="domain" description="MutL C-terminal dimerisation" evidence="4">
    <location>
        <begin position="595"/>
        <end position="879"/>
    </location>
</feature>
<dbReference type="SUPFAM" id="SSF54211">
    <property type="entry name" value="Ribosomal protein S5 domain 2-like"/>
    <property type="match status" value="1"/>
</dbReference>
<feature type="region of interest" description="Disordered" evidence="3">
    <location>
        <begin position="345"/>
        <end position="364"/>
    </location>
</feature>
<dbReference type="GO" id="GO:0032300">
    <property type="term" value="C:mismatch repair complex"/>
    <property type="evidence" value="ECO:0007669"/>
    <property type="project" value="InterPro"/>
</dbReference>
<dbReference type="PANTHER" id="PTHR10073">
    <property type="entry name" value="DNA MISMATCH REPAIR PROTEIN MLH, PMS, MUTL"/>
    <property type="match status" value="1"/>
</dbReference>
<feature type="compositionally biased region" description="Acidic residues" evidence="3">
    <location>
        <begin position="799"/>
        <end position="825"/>
    </location>
</feature>
<evidence type="ECO:0000313" key="6">
    <source>
        <dbReference type="EMBL" id="KAG0257207.1"/>
    </source>
</evidence>
<dbReference type="InterPro" id="IPR014721">
    <property type="entry name" value="Ribsml_uS5_D2-typ_fold_subgr"/>
</dbReference>